<dbReference type="InterPro" id="IPR014729">
    <property type="entry name" value="Rossmann-like_a/b/a_fold"/>
</dbReference>
<evidence type="ECO:0000256" key="1">
    <source>
        <dbReference type="ARBA" id="ARBA00022555"/>
    </source>
</evidence>
<feature type="site" description="Interaction with tRNA" evidence="10">
    <location>
        <position position="329"/>
    </location>
</feature>
<dbReference type="SUPFAM" id="SSF52402">
    <property type="entry name" value="Adenine nucleotide alpha hydrolases-like"/>
    <property type="match status" value="1"/>
</dbReference>
<proteinExistence type="inferred from homology"/>
<evidence type="ECO:0000259" key="12">
    <source>
        <dbReference type="Pfam" id="PF20259"/>
    </source>
</evidence>
<comment type="caution">
    <text evidence="10">Lacks conserved residue(s) required for the propagation of feature annotation.</text>
</comment>
<dbReference type="FunCoup" id="K0YWF1">
    <property type="interactions" value="247"/>
</dbReference>
<dbReference type="GO" id="GO:0008168">
    <property type="term" value="F:methyltransferase activity"/>
    <property type="evidence" value="ECO:0007669"/>
    <property type="project" value="UniProtKB-KW"/>
</dbReference>
<feature type="region of interest" description="Interaction with tRNA" evidence="10">
    <location>
        <begin position="296"/>
        <end position="297"/>
    </location>
</feature>
<keyword evidence="7" id="KW-1015">Disulfide bond</keyword>
<feature type="domain" description="tRNA-specific 2-thiouridylase MnmA-like C-terminal" evidence="11">
    <location>
        <begin position="271"/>
        <end position="345"/>
    </location>
</feature>
<comment type="catalytic activity">
    <reaction evidence="8 10">
        <text>S-sulfanyl-L-cysteinyl-[protein] + uridine(34) in tRNA + AH2 + ATP = 2-thiouridine(34) in tRNA + L-cysteinyl-[protein] + A + AMP + diphosphate + H(+)</text>
        <dbReference type="Rhea" id="RHEA:47032"/>
        <dbReference type="Rhea" id="RHEA-COMP:10131"/>
        <dbReference type="Rhea" id="RHEA-COMP:11726"/>
        <dbReference type="Rhea" id="RHEA-COMP:11727"/>
        <dbReference type="Rhea" id="RHEA-COMP:11728"/>
        <dbReference type="ChEBI" id="CHEBI:13193"/>
        <dbReference type="ChEBI" id="CHEBI:15378"/>
        <dbReference type="ChEBI" id="CHEBI:17499"/>
        <dbReference type="ChEBI" id="CHEBI:29950"/>
        <dbReference type="ChEBI" id="CHEBI:30616"/>
        <dbReference type="ChEBI" id="CHEBI:33019"/>
        <dbReference type="ChEBI" id="CHEBI:61963"/>
        <dbReference type="ChEBI" id="CHEBI:65315"/>
        <dbReference type="ChEBI" id="CHEBI:87170"/>
        <dbReference type="ChEBI" id="CHEBI:456215"/>
        <dbReference type="EC" id="2.8.1.13"/>
    </reaction>
</comment>
<dbReference type="Pfam" id="PF20258">
    <property type="entry name" value="tRNA_Me_trans_C"/>
    <property type="match status" value="1"/>
</dbReference>
<dbReference type="PANTHER" id="PTHR11933">
    <property type="entry name" value="TRNA 5-METHYLAMINOMETHYL-2-THIOURIDYLATE -METHYLTRANSFERASE"/>
    <property type="match status" value="1"/>
</dbReference>
<comment type="function">
    <text evidence="9 10">Catalyzes the 2-thiolation of uridine at the wobble position (U34) of tRNA, leading to the formation of s(2)U34.</text>
</comment>
<dbReference type="InterPro" id="IPR046885">
    <property type="entry name" value="MnmA-like_C"/>
</dbReference>
<evidence type="ECO:0000256" key="7">
    <source>
        <dbReference type="ARBA" id="ARBA00023157"/>
    </source>
</evidence>
<dbReference type="HAMAP" id="MF_00144">
    <property type="entry name" value="tRNA_thiouridyl_MnmA"/>
    <property type="match status" value="1"/>
</dbReference>
<dbReference type="eggNOG" id="COG0482">
    <property type="taxonomic scope" value="Bacteria"/>
</dbReference>
<dbReference type="HOGENOM" id="CLU_035188_0_0_11"/>
<evidence type="ECO:0000256" key="5">
    <source>
        <dbReference type="ARBA" id="ARBA00022840"/>
    </source>
</evidence>
<dbReference type="EC" id="2.8.1.13" evidence="10"/>
<dbReference type="PATRIC" id="fig|742818.3.peg.1407"/>
<keyword evidence="10" id="KW-0963">Cytoplasm</keyword>
<dbReference type="GO" id="GO:0005737">
    <property type="term" value="C:cytoplasm"/>
    <property type="evidence" value="ECO:0007669"/>
    <property type="project" value="UniProtKB-SubCell"/>
</dbReference>
<evidence type="ECO:0000256" key="4">
    <source>
        <dbReference type="ARBA" id="ARBA00022741"/>
    </source>
</evidence>
<evidence type="ECO:0000256" key="10">
    <source>
        <dbReference type="HAMAP-Rule" id="MF_00144"/>
    </source>
</evidence>
<dbReference type="InterPro" id="IPR004506">
    <property type="entry name" value="MnmA-like"/>
</dbReference>
<evidence type="ECO:0000256" key="6">
    <source>
        <dbReference type="ARBA" id="ARBA00022884"/>
    </source>
</evidence>
<dbReference type="GO" id="GO:0000049">
    <property type="term" value="F:tRNA binding"/>
    <property type="evidence" value="ECO:0007669"/>
    <property type="project" value="UniProtKB-KW"/>
</dbReference>
<feature type="active site" description="Nucleophile" evidence="10">
    <location>
        <position position="85"/>
    </location>
</feature>
<evidence type="ECO:0000256" key="3">
    <source>
        <dbReference type="ARBA" id="ARBA00022694"/>
    </source>
</evidence>
<keyword evidence="3 10" id="KW-0819">tRNA processing</keyword>
<dbReference type="InterPro" id="IPR023382">
    <property type="entry name" value="MnmA-like_central_sf"/>
</dbReference>
<dbReference type="GO" id="GO:0032259">
    <property type="term" value="P:methylation"/>
    <property type="evidence" value="ECO:0007669"/>
    <property type="project" value="UniProtKB-KW"/>
</dbReference>
<dbReference type="Gene3D" id="2.40.30.10">
    <property type="entry name" value="Translation factors"/>
    <property type="match status" value="1"/>
</dbReference>
<accession>K0YWF1</accession>
<name>K0YWF1_9ACTN</name>
<evidence type="ECO:0000256" key="2">
    <source>
        <dbReference type="ARBA" id="ARBA00022679"/>
    </source>
</evidence>
<evidence type="ECO:0000259" key="11">
    <source>
        <dbReference type="Pfam" id="PF20258"/>
    </source>
</evidence>
<keyword evidence="2 10" id="KW-0808">Transferase</keyword>
<dbReference type="Gene3D" id="3.40.50.620">
    <property type="entry name" value="HUPs"/>
    <property type="match status" value="1"/>
</dbReference>
<keyword evidence="4 10" id="KW-0547">Nucleotide-binding</keyword>
<feature type="site" description="Interaction with tRNA" evidence="10">
    <location>
        <position position="110"/>
    </location>
</feature>
<keyword evidence="5 10" id="KW-0067">ATP-binding</keyword>
<evidence type="ECO:0000256" key="9">
    <source>
        <dbReference type="ARBA" id="ARBA00056575"/>
    </source>
</evidence>
<feature type="region of interest" description="Interaction with tRNA" evidence="10">
    <location>
        <begin position="131"/>
        <end position="133"/>
    </location>
</feature>
<dbReference type="Pfam" id="PF20259">
    <property type="entry name" value="tRNA_Me_trans_M"/>
    <property type="match status" value="1"/>
</dbReference>
<dbReference type="FunFam" id="2.30.30.280:FF:000001">
    <property type="entry name" value="tRNA-specific 2-thiouridylase MnmA"/>
    <property type="match status" value="1"/>
</dbReference>
<evidence type="ECO:0000313" key="13">
    <source>
        <dbReference type="EMBL" id="EJZ83819.1"/>
    </source>
</evidence>
<organism evidence="13 14">
    <name type="scientific">Slackia piriformis YIT 12062</name>
    <dbReference type="NCBI Taxonomy" id="742818"/>
    <lineage>
        <taxon>Bacteria</taxon>
        <taxon>Bacillati</taxon>
        <taxon>Actinomycetota</taxon>
        <taxon>Coriobacteriia</taxon>
        <taxon>Eggerthellales</taxon>
        <taxon>Eggerthellaceae</taxon>
        <taxon>Slackia</taxon>
    </lineage>
</organism>
<gene>
    <name evidence="10" type="primary">mnmA</name>
    <name evidence="13" type="ORF">HMPREF9451_01340</name>
</gene>
<keyword evidence="14" id="KW-1185">Reference proteome</keyword>
<protein>
    <recommendedName>
        <fullName evidence="10">tRNA-specific 2-thiouridylase MnmA</fullName>
        <ecNumber evidence="10">2.8.1.13</ecNumber>
    </recommendedName>
</protein>
<dbReference type="NCBIfam" id="NF001138">
    <property type="entry name" value="PRK00143.1"/>
    <property type="match status" value="1"/>
</dbReference>
<keyword evidence="13" id="KW-0489">Methyltransferase</keyword>
<comment type="subcellular location">
    <subcellularLocation>
        <location evidence="10">Cytoplasm</location>
    </subcellularLocation>
</comment>
<dbReference type="GO" id="GO:0002143">
    <property type="term" value="P:tRNA wobble position uridine thiolation"/>
    <property type="evidence" value="ECO:0007669"/>
    <property type="project" value="TreeGrafter"/>
</dbReference>
<evidence type="ECO:0000256" key="8">
    <source>
        <dbReference type="ARBA" id="ARBA00051542"/>
    </source>
</evidence>
<dbReference type="InterPro" id="IPR046884">
    <property type="entry name" value="MnmA-like_central"/>
</dbReference>
<feature type="domain" description="tRNA-specific 2-thiouridylase MnmA-like central" evidence="12">
    <location>
        <begin position="191"/>
        <end position="254"/>
    </location>
</feature>
<keyword evidence="6 10" id="KW-0694">RNA-binding</keyword>
<dbReference type="Proteomes" id="UP000006069">
    <property type="component" value="Unassembled WGS sequence"/>
</dbReference>
<dbReference type="AlphaFoldDB" id="K0YWF1"/>
<sequence length="351" mass="37860">MSGGVDSSVAARLLMDAGLEVIGVTCVFVDDDASRKAIEDARCVAEMLGIQHEVKDCTAVFSCQVIDAFVSEYAAGRTPSPCVVCNRTCKIPALIEAADSLGCDFVATGHYANVVRRRGRFAIAHAAYEPKDQSYMLALLAQDQLKRLLLPLGAFEEGKTAVRALAREWGLPVASKSDSQDICFIHGSHLDFLADRGLAEEPGRIVSLDGRVLGRHEGLHRYTIGQRKGLNIGGAPEPYYVVEKRPHANELVVAFASEAMIGSACVSHMVWQSVAPEENARRCDEQGSFSCSVKLRYRQAAVPCRLALGTPDSVRVVLDSPQATTAPGQYAVFYDEGVVIGGGVIEQTMRD</sequence>
<feature type="active site" description="Cysteine persulfide intermediate" evidence="10">
    <location>
        <position position="183"/>
    </location>
</feature>
<comment type="similarity">
    <text evidence="10">Belongs to the MnmA/TRMU family.</text>
</comment>
<dbReference type="GO" id="GO:0103016">
    <property type="term" value="F:tRNA-uridine 2-sulfurtransferase activity"/>
    <property type="evidence" value="ECO:0007669"/>
    <property type="project" value="UniProtKB-EC"/>
</dbReference>
<keyword evidence="1 10" id="KW-0820">tRNA-binding</keyword>
<dbReference type="EMBL" id="ADMD01000007">
    <property type="protein sequence ID" value="EJZ83819.1"/>
    <property type="molecule type" value="Genomic_DNA"/>
</dbReference>
<dbReference type="CDD" id="cd01998">
    <property type="entry name" value="MnmA_TRMU-like"/>
    <property type="match status" value="1"/>
</dbReference>
<dbReference type="NCBIfam" id="TIGR00420">
    <property type="entry name" value="trmU"/>
    <property type="match status" value="1"/>
</dbReference>
<comment type="caution">
    <text evidence="13">The sequence shown here is derived from an EMBL/GenBank/DDBJ whole genome shotgun (WGS) entry which is preliminary data.</text>
</comment>
<dbReference type="GO" id="GO:0005524">
    <property type="term" value="F:ATP binding"/>
    <property type="evidence" value="ECO:0007669"/>
    <property type="project" value="UniProtKB-KW"/>
</dbReference>
<dbReference type="InParanoid" id="K0YWF1"/>
<feature type="binding site" evidence="10">
    <location>
        <position position="109"/>
    </location>
    <ligand>
        <name>ATP</name>
        <dbReference type="ChEBI" id="CHEBI:30616"/>
    </ligand>
</feature>
<dbReference type="Pfam" id="PF03054">
    <property type="entry name" value="tRNA_Me_trans"/>
    <property type="match status" value="1"/>
</dbReference>
<dbReference type="Gene3D" id="2.30.30.280">
    <property type="entry name" value="Adenine nucleotide alpha hydrolases-like domains"/>
    <property type="match status" value="1"/>
</dbReference>
<dbReference type="PANTHER" id="PTHR11933:SF5">
    <property type="entry name" value="MITOCHONDRIAL TRNA-SPECIFIC 2-THIOURIDYLASE 1"/>
    <property type="match status" value="1"/>
</dbReference>
<evidence type="ECO:0000313" key="14">
    <source>
        <dbReference type="Proteomes" id="UP000006069"/>
    </source>
</evidence>
<reference evidence="13 14" key="1">
    <citation type="submission" date="2012-08" db="EMBL/GenBank/DDBJ databases">
        <title>The Genome Sequence of Slackia piriformis YIT 12062.</title>
        <authorList>
            <consortium name="The Broad Institute Genome Sequencing Platform"/>
            <person name="Earl A."/>
            <person name="Ward D."/>
            <person name="Feldgarden M."/>
            <person name="Gevers D."/>
            <person name="Morotomi M."/>
            <person name="Walker B."/>
            <person name="Young S.K."/>
            <person name="Zeng Q."/>
            <person name="Gargeya S."/>
            <person name="Fitzgerald M."/>
            <person name="Haas B."/>
            <person name="Abouelleil A."/>
            <person name="Alvarado L."/>
            <person name="Arachchi H.M."/>
            <person name="Berlin A.M."/>
            <person name="Chapman S.B."/>
            <person name="Goldberg J."/>
            <person name="Griggs A."/>
            <person name="Gujja S."/>
            <person name="Hansen M."/>
            <person name="Howarth C."/>
            <person name="Imamovic A."/>
            <person name="Larimer J."/>
            <person name="McCowen C."/>
            <person name="Montmayeur A."/>
            <person name="Murphy C."/>
            <person name="Neiman D."/>
            <person name="Pearson M."/>
            <person name="Priest M."/>
            <person name="Roberts A."/>
            <person name="Saif S."/>
            <person name="Shea T."/>
            <person name="Sisk P."/>
            <person name="Sykes S."/>
            <person name="Wortman J."/>
            <person name="Nusbaum C."/>
            <person name="Birren B."/>
        </authorList>
    </citation>
    <scope>NUCLEOTIDE SEQUENCE [LARGE SCALE GENOMIC DNA]</scope>
    <source>
        <strain evidence="13 14">YIT 12062</strain>
    </source>
</reference>